<evidence type="ECO:0000259" key="6">
    <source>
        <dbReference type="PROSITE" id="PS50931"/>
    </source>
</evidence>
<evidence type="ECO:0000256" key="1">
    <source>
        <dbReference type="ARBA" id="ARBA00009437"/>
    </source>
</evidence>
<dbReference type="InterPro" id="IPR023490">
    <property type="entry name" value="ArgP_gammaproteobact"/>
</dbReference>
<dbReference type="HAMAP" id="MF_00513">
    <property type="entry name" value="HTH_type_ArgP"/>
    <property type="match status" value="1"/>
</dbReference>
<name>A0A1X7AE88_9GAMM</name>
<dbReference type="Pfam" id="PF00126">
    <property type="entry name" value="HTH_1"/>
    <property type="match status" value="1"/>
</dbReference>
<gene>
    <name evidence="7" type="primary">iciA</name>
    <name evidence="5" type="synonym">argP</name>
    <name evidence="7" type="ORF">EHSB41UT_00109</name>
</gene>
<dbReference type="OrthoDB" id="3252676at2"/>
<organism evidence="7 8">
    <name type="scientific">Parendozoicomonas haliclonae</name>
    <dbReference type="NCBI Taxonomy" id="1960125"/>
    <lineage>
        <taxon>Bacteria</taxon>
        <taxon>Pseudomonadati</taxon>
        <taxon>Pseudomonadota</taxon>
        <taxon>Gammaproteobacteria</taxon>
        <taxon>Oceanospirillales</taxon>
        <taxon>Endozoicomonadaceae</taxon>
        <taxon>Parendozoicomonas</taxon>
    </lineage>
</organism>
<evidence type="ECO:0000313" key="7">
    <source>
        <dbReference type="EMBL" id="SMA32137.1"/>
    </source>
</evidence>
<dbReference type="GO" id="GO:0043565">
    <property type="term" value="F:sequence-specific DNA binding"/>
    <property type="evidence" value="ECO:0007669"/>
    <property type="project" value="UniProtKB-ARBA"/>
</dbReference>
<dbReference type="InterPro" id="IPR005119">
    <property type="entry name" value="LysR_subst-bd"/>
</dbReference>
<reference evidence="7 8" key="1">
    <citation type="submission" date="2017-03" db="EMBL/GenBank/DDBJ databases">
        <authorList>
            <person name="Afonso C.L."/>
            <person name="Miller P.J."/>
            <person name="Scott M.A."/>
            <person name="Spackman E."/>
            <person name="Goraichik I."/>
            <person name="Dimitrov K.M."/>
            <person name="Suarez D.L."/>
            <person name="Swayne D.E."/>
        </authorList>
    </citation>
    <scope>NUCLEOTIDE SEQUENCE [LARGE SCALE GENOMIC DNA]</scope>
    <source>
        <strain evidence="7">SB41UT1</strain>
    </source>
</reference>
<dbReference type="EMBL" id="FWPT01000001">
    <property type="protein sequence ID" value="SMA32137.1"/>
    <property type="molecule type" value="Genomic_DNA"/>
</dbReference>
<dbReference type="CDD" id="cd08428">
    <property type="entry name" value="PBP2_IciA_ArgP"/>
    <property type="match status" value="1"/>
</dbReference>
<evidence type="ECO:0000256" key="4">
    <source>
        <dbReference type="ARBA" id="ARBA00023163"/>
    </source>
</evidence>
<dbReference type="NCBIfam" id="NF009888">
    <property type="entry name" value="PRK13348.1"/>
    <property type="match status" value="1"/>
</dbReference>
<evidence type="ECO:0000256" key="5">
    <source>
        <dbReference type="HAMAP-Rule" id="MF_00513"/>
    </source>
</evidence>
<proteinExistence type="inferred from homology"/>
<dbReference type="NCBIfam" id="NF002964">
    <property type="entry name" value="PRK03635.1"/>
    <property type="match status" value="1"/>
</dbReference>
<dbReference type="Pfam" id="PF03466">
    <property type="entry name" value="LysR_substrate"/>
    <property type="match status" value="1"/>
</dbReference>
<feature type="domain" description="HTH lysR-type" evidence="6">
    <location>
        <begin position="4"/>
        <end position="60"/>
    </location>
</feature>
<dbReference type="InterPro" id="IPR036388">
    <property type="entry name" value="WH-like_DNA-bd_sf"/>
</dbReference>
<protein>
    <recommendedName>
        <fullName evidence="5">HTH-type transcriptional regulator ArgP</fullName>
    </recommendedName>
</protein>
<dbReference type="PRINTS" id="PR00039">
    <property type="entry name" value="HTHLYSR"/>
</dbReference>
<dbReference type="Gene3D" id="3.40.190.290">
    <property type="match status" value="1"/>
</dbReference>
<dbReference type="SUPFAM" id="SSF53850">
    <property type="entry name" value="Periplasmic binding protein-like II"/>
    <property type="match status" value="1"/>
</dbReference>
<dbReference type="AlphaFoldDB" id="A0A1X7AE88"/>
<keyword evidence="4 5" id="KW-0804">Transcription</keyword>
<dbReference type="SUPFAM" id="SSF46785">
    <property type="entry name" value="Winged helix' DNA-binding domain"/>
    <property type="match status" value="1"/>
</dbReference>
<accession>A0A1X7AE88</accession>
<sequence>MNNLDYRLIAALDAVITKRSFERAADQLCITQSAVSQRIRQLEKQMGQPLLIRSQPPQPTSTGQRLLALFRRVQLLEKEALPELQPETKGHFLPMSLAVNADSLATWLLPALAPVLREHPIELDLRIADESRTVDMLRKGEVLGAISTEPTPMTGCIADRLGRIEYVCAASPDFIKRYFPDGVTRENLMHAPATAFDHFDDIHQRYLEMHFSLPPGEVPCHIVGTSEAFVALAKQGVAYGMIPDLMIRDELASGELVEIMPDIRHNRVLFWHRWALESTMMKQVSRHMIDYAKGQLLP</sequence>
<dbReference type="PANTHER" id="PTHR30579">
    <property type="entry name" value="TRANSCRIPTIONAL REGULATOR"/>
    <property type="match status" value="1"/>
</dbReference>
<dbReference type="NCBIfam" id="TIGR03298">
    <property type="entry name" value="argP"/>
    <property type="match status" value="1"/>
</dbReference>
<dbReference type="InterPro" id="IPR017685">
    <property type="entry name" value="ArgP"/>
</dbReference>
<keyword evidence="8" id="KW-1185">Reference proteome</keyword>
<dbReference type="RefSeq" id="WP_087105862.1">
    <property type="nucleotide sequence ID" value="NZ_CBCSCN010000012.1"/>
</dbReference>
<evidence type="ECO:0000313" key="8">
    <source>
        <dbReference type="Proteomes" id="UP000196573"/>
    </source>
</evidence>
<comment type="function">
    <text evidence="5">Controls the transcription of genes involved in arginine and lysine metabolism.</text>
</comment>
<dbReference type="Gene3D" id="1.10.10.10">
    <property type="entry name" value="Winged helix-like DNA-binding domain superfamily/Winged helix DNA-binding domain"/>
    <property type="match status" value="1"/>
</dbReference>
<dbReference type="InterPro" id="IPR050176">
    <property type="entry name" value="LTTR"/>
</dbReference>
<dbReference type="GO" id="GO:0003700">
    <property type="term" value="F:DNA-binding transcription factor activity"/>
    <property type="evidence" value="ECO:0007669"/>
    <property type="project" value="UniProtKB-UniRule"/>
</dbReference>
<dbReference type="Proteomes" id="UP000196573">
    <property type="component" value="Unassembled WGS sequence"/>
</dbReference>
<evidence type="ECO:0000256" key="3">
    <source>
        <dbReference type="ARBA" id="ARBA00023125"/>
    </source>
</evidence>
<keyword evidence="3 5" id="KW-0238">DNA-binding</keyword>
<dbReference type="InterPro" id="IPR036390">
    <property type="entry name" value="WH_DNA-bd_sf"/>
</dbReference>
<dbReference type="FunFam" id="1.10.10.10:FF:000061">
    <property type="entry name" value="HTH-type transcriptional regulator ArgP"/>
    <property type="match status" value="1"/>
</dbReference>
<dbReference type="PANTHER" id="PTHR30579:SF2">
    <property type="entry name" value="HTH-TYPE TRANSCRIPTIONAL REGULATOR ARGP"/>
    <property type="match status" value="1"/>
</dbReference>
<evidence type="ECO:0000256" key="2">
    <source>
        <dbReference type="ARBA" id="ARBA00023015"/>
    </source>
</evidence>
<comment type="similarity">
    <text evidence="1 5">Belongs to the LysR transcriptional regulatory family.</text>
</comment>
<keyword evidence="2 5" id="KW-0805">Transcription regulation</keyword>
<dbReference type="InterPro" id="IPR000847">
    <property type="entry name" value="LysR_HTH_N"/>
</dbReference>
<comment type="subunit">
    <text evidence="5">Homodimer.</text>
</comment>
<dbReference type="PROSITE" id="PS50931">
    <property type="entry name" value="HTH_LYSR"/>
    <property type="match status" value="1"/>
</dbReference>